<sequence>MGKNYLGDPKLGEIMSFDNSQGNEFFKRAVTRRWRWIAWFSIVGVLLAGVTFMLSPREYTSTANVFLNPLVGSPFSPTTPTSRTEQLAAMNTEAGVVLTDEVLDQALQKAEIAGASRQSLREQTVASVPSNSQVMNIRFTSADPQEAQRGAQAVTDAFMNFRSERAQSVIDAQSKLLQSREESLAGLLKSANQAYDAAKKAGSDSAGVIELEQQVRLYAQELANVKVDRTTTETSSIDPGTVVGPANLPQAPEGINPLLLAAAVLLGFVALGFVATLIVEHGDKRVWDEGDLERRQAPSVLAVLGDAREKKDNAAEGVIEKYLRVTPVISGHVNTPGTLALIGNQSREEVHTIAAGLAAAFAMTGRRVCVISTTRLPGDSETQLGFSDVLEDGVALREAIHVKKFGEGRLAVMSAGTQSEKLPGLVQADSLKNLINLLGAGHDLLIFVVHQGASAVASAISGVCDHSVLTVSGGKDTVTSVFSTANYLQMRGATISGTLLYSSAWVQASEKELAQELQGAFEQLHHGLDPRRVSS</sequence>
<dbReference type="EMBL" id="CP034412">
    <property type="protein sequence ID" value="QCY46912.1"/>
    <property type="molecule type" value="Genomic_DNA"/>
</dbReference>
<dbReference type="KEGG" id="gcr:GcLGCM259_1171"/>
<dbReference type="AlphaFoldDB" id="A0A5B7WSS4"/>
<evidence type="ECO:0000256" key="1">
    <source>
        <dbReference type="SAM" id="Phobius"/>
    </source>
</evidence>
<dbReference type="InterPro" id="IPR027417">
    <property type="entry name" value="P-loop_NTPase"/>
</dbReference>
<feature type="transmembrane region" description="Helical" evidence="1">
    <location>
        <begin position="36"/>
        <end position="54"/>
    </location>
</feature>
<keyword evidence="3" id="KW-1185">Reference proteome</keyword>
<evidence type="ECO:0000313" key="3">
    <source>
        <dbReference type="Proteomes" id="UP000307000"/>
    </source>
</evidence>
<dbReference type="InterPro" id="IPR050445">
    <property type="entry name" value="Bact_polysacc_biosynth/exp"/>
</dbReference>
<reference evidence="2 3" key="1">
    <citation type="submission" date="2018-12" db="EMBL/GenBank/DDBJ databases">
        <title>Complete Genome Sequence of Glutamicibacter creatinolyticus strain LGCM259,isolated from an abscess of a 12-year-old mare in Italy.</title>
        <authorList>
            <person name="Santos R.G."/>
            <person name="Silva A.L."/>
            <person name="Seyffert N."/>
            <person name="Castro T.L.P."/>
            <person name="Attili A.R."/>
            <person name="Rifici C."/>
            <person name="Mazzullo G."/>
            <person name="Brenig B."/>
            <person name="Venanzi F."/>
            <person name="Azevedo V."/>
        </authorList>
    </citation>
    <scope>NUCLEOTIDE SEQUENCE [LARGE SCALE GENOMIC DNA]</scope>
    <source>
        <strain evidence="2 3">LGCM 259</strain>
    </source>
</reference>
<proteinExistence type="predicted"/>
<name>A0A5B7WSS4_9MICC</name>
<dbReference type="SUPFAM" id="SSF52540">
    <property type="entry name" value="P-loop containing nucleoside triphosphate hydrolases"/>
    <property type="match status" value="1"/>
</dbReference>
<dbReference type="PANTHER" id="PTHR32309:SF31">
    <property type="entry name" value="CAPSULAR EXOPOLYSACCHARIDE FAMILY"/>
    <property type="match status" value="1"/>
</dbReference>
<evidence type="ECO:0000313" key="2">
    <source>
        <dbReference type="EMBL" id="QCY46912.1"/>
    </source>
</evidence>
<dbReference type="Proteomes" id="UP000307000">
    <property type="component" value="Chromosome"/>
</dbReference>
<dbReference type="PANTHER" id="PTHR32309">
    <property type="entry name" value="TYROSINE-PROTEIN KINASE"/>
    <property type="match status" value="1"/>
</dbReference>
<feature type="transmembrane region" description="Helical" evidence="1">
    <location>
        <begin position="258"/>
        <end position="279"/>
    </location>
</feature>
<accession>A0A5B7WSS4</accession>
<keyword evidence="1" id="KW-0472">Membrane</keyword>
<evidence type="ECO:0008006" key="4">
    <source>
        <dbReference type="Google" id="ProtNLM"/>
    </source>
</evidence>
<keyword evidence="1" id="KW-1133">Transmembrane helix</keyword>
<dbReference type="Gene3D" id="3.40.50.300">
    <property type="entry name" value="P-loop containing nucleotide triphosphate hydrolases"/>
    <property type="match status" value="1"/>
</dbReference>
<gene>
    <name evidence="2" type="ORF">GcLGCM259_1171</name>
</gene>
<keyword evidence="1" id="KW-0812">Transmembrane</keyword>
<organism evidence="2 3">
    <name type="scientific">Glutamicibacter creatinolyticus</name>
    <dbReference type="NCBI Taxonomy" id="162496"/>
    <lineage>
        <taxon>Bacteria</taxon>
        <taxon>Bacillati</taxon>
        <taxon>Actinomycetota</taxon>
        <taxon>Actinomycetes</taxon>
        <taxon>Micrococcales</taxon>
        <taxon>Micrococcaceae</taxon>
        <taxon>Glutamicibacter</taxon>
    </lineage>
</organism>
<protein>
    <recommendedName>
        <fullName evidence="4">Polysaccharide chain length determinant N-terminal domain-containing protein</fullName>
    </recommendedName>
</protein>